<dbReference type="Gene3D" id="3.30.950.10">
    <property type="entry name" value="Methyltransferase, Cobalt-precorrin-4 Transmethylase, Domain 2"/>
    <property type="match status" value="1"/>
</dbReference>
<dbReference type="PANTHER" id="PTHR46111">
    <property type="entry name" value="RIBOSOMAL RNA SMALL SUBUNIT METHYLTRANSFERASE I"/>
    <property type="match status" value="1"/>
</dbReference>
<dbReference type="GO" id="GO:0008168">
    <property type="term" value="F:methyltransferase activity"/>
    <property type="evidence" value="ECO:0007669"/>
    <property type="project" value="InterPro"/>
</dbReference>
<sequence>MTIYESPFRVIRLLSDIYEVLGNRTVCVAKDLTKLYELVITDTLENILQKKDLIKEKGEFVILIAKKD</sequence>
<dbReference type="InterPro" id="IPR014776">
    <property type="entry name" value="4pyrrole_Mease_sub2"/>
</dbReference>
<evidence type="ECO:0000313" key="1">
    <source>
        <dbReference type="EMBL" id="OGC49030.1"/>
    </source>
</evidence>
<proteinExistence type="predicted"/>
<dbReference type="InterPro" id="IPR008189">
    <property type="entry name" value="rRNA_ssu_MeTfrase_I"/>
</dbReference>
<dbReference type="PANTHER" id="PTHR46111:SF1">
    <property type="entry name" value="RIBOSOMAL RNA SMALL SUBUNIT METHYLTRANSFERASE I"/>
    <property type="match status" value="1"/>
</dbReference>
<gene>
    <name evidence="1" type="ORF">A2W32_04070</name>
</gene>
<dbReference type="InterPro" id="IPR035996">
    <property type="entry name" value="4pyrrol_Methylase_sf"/>
</dbReference>
<comment type="caution">
    <text evidence="1">The sequence shown here is derived from an EMBL/GenBank/DDBJ whole genome shotgun (WGS) entry which is preliminary data.</text>
</comment>
<dbReference type="EMBL" id="MEUT01000056">
    <property type="protein sequence ID" value="OGC49030.1"/>
    <property type="molecule type" value="Genomic_DNA"/>
</dbReference>
<dbReference type="AlphaFoldDB" id="A0A1F4UW48"/>
<dbReference type="SUPFAM" id="SSF53790">
    <property type="entry name" value="Tetrapyrrole methylase"/>
    <property type="match status" value="1"/>
</dbReference>
<reference evidence="1 2" key="1">
    <citation type="journal article" date="2016" name="Nat. Commun.">
        <title>Thousands of microbial genomes shed light on interconnected biogeochemical processes in an aquifer system.</title>
        <authorList>
            <person name="Anantharaman K."/>
            <person name="Brown C.T."/>
            <person name="Hug L.A."/>
            <person name="Sharon I."/>
            <person name="Castelle C.J."/>
            <person name="Probst A.J."/>
            <person name="Thomas B.C."/>
            <person name="Singh A."/>
            <person name="Wilkins M.J."/>
            <person name="Karaoz U."/>
            <person name="Brodie E.L."/>
            <person name="Williams K.H."/>
            <person name="Hubbard S.S."/>
            <person name="Banfield J.F."/>
        </authorList>
    </citation>
    <scope>NUCLEOTIDE SEQUENCE [LARGE SCALE GENOMIC DNA]</scope>
</reference>
<dbReference type="STRING" id="1802610.A2W32_04070"/>
<name>A0A1F4UW48_UNCKA</name>
<protein>
    <submittedName>
        <fullName evidence="1">Uncharacterized protein</fullName>
    </submittedName>
</protein>
<evidence type="ECO:0000313" key="2">
    <source>
        <dbReference type="Proteomes" id="UP000177371"/>
    </source>
</evidence>
<accession>A0A1F4UW48</accession>
<dbReference type="Proteomes" id="UP000177371">
    <property type="component" value="Unassembled WGS sequence"/>
</dbReference>
<organism evidence="1 2">
    <name type="scientific">candidate division WWE3 bacterium RBG_16_37_10</name>
    <dbReference type="NCBI Taxonomy" id="1802610"/>
    <lineage>
        <taxon>Bacteria</taxon>
        <taxon>Katanobacteria</taxon>
    </lineage>
</organism>